<proteinExistence type="predicted"/>
<reference evidence="1" key="2">
    <citation type="submission" date="2010-05" db="EMBL/GenBank/DDBJ databases">
        <authorList>
            <person name="Almeida L.G."/>
            <person name="Nicolas M.F."/>
            <person name="Souza R.C."/>
            <person name="Vasconcelos A.T.R."/>
        </authorList>
    </citation>
    <scope>NUCLEOTIDE SEQUENCE</scope>
</reference>
<dbReference type="EnsemblMetazoa" id="ADAC008824-RA">
    <property type="protein sequence ID" value="ADAC008824-PA"/>
    <property type="gene ID" value="ADAC008824"/>
</dbReference>
<sequence length="121" mass="13018">MKASDGKAKHYPVIDILFRSAASLSPYHKRYASEMIKESPKGHGLRAILVSSHAIGCPQRVFQGNPVIPLHASKSVRNNAATLHCQQAAANCSDCMLNPPCRTGSVRAQVCLLDAFSSTVD</sequence>
<dbReference type="HOGENOM" id="CLU_2040004_0_0_1"/>
<reference evidence="1 3" key="1">
    <citation type="journal article" date="2010" name="BMC Genomics">
        <title>Combination of measures distinguishes pre-miRNAs from other stem-loops in the genome of the newly sequenced Anopheles darlingi.</title>
        <authorList>
            <person name="Mendes N.D."/>
            <person name="Freitas A.T."/>
            <person name="Vasconcelos A.T."/>
            <person name="Sagot M.F."/>
        </authorList>
    </citation>
    <scope>NUCLEOTIDE SEQUENCE</scope>
</reference>
<dbReference type="VEuPathDB" id="VectorBase:ADAC008824"/>
<protein>
    <submittedName>
        <fullName evidence="1 2">Uncharacterized protein</fullName>
    </submittedName>
</protein>
<reference evidence="2" key="4">
    <citation type="submission" date="2015-06" db="UniProtKB">
        <authorList>
            <consortium name="EnsemblMetazoa"/>
        </authorList>
    </citation>
    <scope>IDENTIFICATION</scope>
</reference>
<reference evidence="1" key="3">
    <citation type="journal article" date="2013" name="Nucleic Acids Res.">
        <title>The genome of Anopheles darlingi, the main neotropical malaria vector.</title>
        <authorList>
            <person name="Marinotti O."/>
            <person name="Cerqueira G.C."/>
            <person name="de Almeida L.G."/>
            <person name="Ferro M.I."/>
            <person name="Loreto E.L."/>
            <person name="Zaha A."/>
            <person name="Teixeira S.M."/>
            <person name="Wespiser A.R."/>
            <person name="Almeida E Silva A."/>
            <person name="Schlindwein A.D."/>
            <person name="Pacheco A.C."/>
            <person name="Silva A.L."/>
            <person name="Graveley B.R."/>
            <person name="Walenz B.P."/>
            <person name="Lima Bde A."/>
            <person name="Ribeiro C.A."/>
            <person name="Nunes-Silva C.G."/>
            <person name="de Carvalho C.R."/>
            <person name="Soares C.M."/>
            <person name="de Menezes C.B."/>
            <person name="Matiolli C."/>
            <person name="Caffrey D."/>
            <person name="Araujo D.A."/>
            <person name="de Oliveira D.M."/>
            <person name="Golenbock D."/>
            <person name="Grisard E.C."/>
            <person name="Fantinatti-Garboggini F."/>
            <person name="de Carvalho F.M."/>
            <person name="Barcellos F.G."/>
            <person name="Prosdocimi F."/>
            <person name="May G."/>
            <person name="Azevedo Junior G.M."/>
            <person name="Guimaraes G.M."/>
            <person name="Goldman G.H."/>
            <person name="Padilha I.Q."/>
            <person name="Batista Jda S."/>
            <person name="Ferro J.A."/>
            <person name="Ribeiro J.M."/>
            <person name="Fietto J.L."/>
            <person name="Dabbas K.M."/>
            <person name="Cerdeira L."/>
            <person name="Agnez-Lima L.F."/>
            <person name="Brocchi M."/>
            <person name="de Carvalho M.O."/>
            <person name="Teixeira Mde M."/>
            <person name="Diniz Maia Mde M."/>
            <person name="Goldman M.H."/>
            <person name="Cruz Schneider M.P."/>
            <person name="Felipe M.S."/>
            <person name="Hungria M."/>
            <person name="Nicolas M.F."/>
            <person name="Pereira M."/>
            <person name="Montes M.A."/>
            <person name="Cantao M.E."/>
            <person name="Vincentz M."/>
            <person name="Rafael M.S."/>
            <person name="Silverman N."/>
            <person name="Stoco P.H."/>
            <person name="Souza R.C."/>
            <person name="Vicentini R."/>
            <person name="Gazzinelli R.T."/>
            <person name="Neves Rde O."/>
            <person name="Silva R."/>
            <person name="Astolfi-Filho S."/>
            <person name="Maciel T.E."/>
            <person name="Urmenyi T.P."/>
            <person name="Tadei W.P."/>
            <person name="Camargo E.P."/>
            <person name="de Vasconcelos A.T."/>
        </authorList>
    </citation>
    <scope>NUCLEOTIDE SEQUENCE</scope>
</reference>
<gene>
    <name evidence="1" type="ORF">AND_008824</name>
</gene>
<accession>W5J839</accession>
<dbReference type="Proteomes" id="UP000000673">
    <property type="component" value="Unassembled WGS sequence"/>
</dbReference>
<keyword evidence="3" id="KW-1185">Reference proteome</keyword>
<evidence type="ECO:0000313" key="1">
    <source>
        <dbReference type="EMBL" id="ETN59558.1"/>
    </source>
</evidence>
<organism evidence="1">
    <name type="scientific">Anopheles darlingi</name>
    <name type="common">Mosquito</name>
    <dbReference type="NCBI Taxonomy" id="43151"/>
    <lineage>
        <taxon>Eukaryota</taxon>
        <taxon>Metazoa</taxon>
        <taxon>Ecdysozoa</taxon>
        <taxon>Arthropoda</taxon>
        <taxon>Hexapoda</taxon>
        <taxon>Insecta</taxon>
        <taxon>Pterygota</taxon>
        <taxon>Neoptera</taxon>
        <taxon>Endopterygota</taxon>
        <taxon>Diptera</taxon>
        <taxon>Nematocera</taxon>
        <taxon>Culicoidea</taxon>
        <taxon>Culicidae</taxon>
        <taxon>Anophelinae</taxon>
        <taxon>Anopheles</taxon>
    </lineage>
</organism>
<evidence type="ECO:0000313" key="3">
    <source>
        <dbReference type="Proteomes" id="UP000000673"/>
    </source>
</evidence>
<dbReference type="AlphaFoldDB" id="W5J839"/>
<evidence type="ECO:0000313" key="2">
    <source>
        <dbReference type="EnsemblMetazoa" id="ADAC008824-PA"/>
    </source>
</evidence>
<name>W5J839_ANODA</name>
<dbReference type="EMBL" id="ADMH02002074">
    <property type="protein sequence ID" value="ETN59558.1"/>
    <property type="molecule type" value="Genomic_DNA"/>
</dbReference>